<proteinExistence type="predicted"/>
<reference evidence="3" key="1">
    <citation type="submission" date="2019-10" db="EMBL/GenBank/DDBJ databases">
        <title>Lacipirellula parvula gen. nov., sp. nov., representing a lineage of planctomycetes widespread in freshwater anoxic habitats, and description of the family Lacipirellulaceae.</title>
        <authorList>
            <person name="Dedysh S.N."/>
            <person name="Kulichevskaya I.S."/>
            <person name="Beletsky A.V."/>
            <person name="Rakitin A.L."/>
            <person name="Mardanov A.V."/>
            <person name="Ivanova A.A."/>
            <person name="Saltykova V.X."/>
            <person name="Rijpstra W.I.C."/>
            <person name="Sinninghe Damste J.S."/>
            <person name="Ravin N.V."/>
        </authorList>
    </citation>
    <scope>NUCLEOTIDE SEQUENCE [LARGE SCALE GENOMIC DNA]</scope>
    <source>
        <strain evidence="3">PX69</strain>
    </source>
</reference>
<dbReference type="AlphaFoldDB" id="A0A5K7XJT8"/>
<sequence length="38" mass="4334">MQAPPENRRGDRDGCEASPRTRVMKYVSQERAANNREG</sequence>
<organism evidence="2 3">
    <name type="scientific">Lacipirellula parvula</name>
    <dbReference type="NCBI Taxonomy" id="2650471"/>
    <lineage>
        <taxon>Bacteria</taxon>
        <taxon>Pseudomonadati</taxon>
        <taxon>Planctomycetota</taxon>
        <taxon>Planctomycetia</taxon>
        <taxon>Pirellulales</taxon>
        <taxon>Lacipirellulaceae</taxon>
        <taxon>Lacipirellula</taxon>
    </lineage>
</organism>
<dbReference type="EMBL" id="AP021861">
    <property type="protein sequence ID" value="BBO35351.1"/>
    <property type="molecule type" value="Genomic_DNA"/>
</dbReference>
<dbReference type="Proteomes" id="UP000326837">
    <property type="component" value="Chromosome"/>
</dbReference>
<accession>A0A5K7XJT8</accession>
<keyword evidence="3" id="KW-1185">Reference proteome</keyword>
<feature type="region of interest" description="Disordered" evidence="1">
    <location>
        <begin position="1"/>
        <end position="38"/>
    </location>
</feature>
<dbReference type="KEGG" id="lpav:PLANPX_4963"/>
<feature type="compositionally biased region" description="Basic and acidic residues" evidence="1">
    <location>
        <begin position="1"/>
        <end position="15"/>
    </location>
</feature>
<protein>
    <submittedName>
        <fullName evidence="2">Uncharacterized protein</fullName>
    </submittedName>
</protein>
<evidence type="ECO:0000313" key="2">
    <source>
        <dbReference type="EMBL" id="BBO35351.1"/>
    </source>
</evidence>
<evidence type="ECO:0000313" key="3">
    <source>
        <dbReference type="Proteomes" id="UP000326837"/>
    </source>
</evidence>
<gene>
    <name evidence="2" type="ORF">PLANPX_4963</name>
</gene>
<name>A0A5K7XJT8_9BACT</name>
<evidence type="ECO:0000256" key="1">
    <source>
        <dbReference type="SAM" id="MobiDB-lite"/>
    </source>
</evidence>